<evidence type="ECO:0000313" key="1">
    <source>
        <dbReference type="EMBL" id="JAP12669.1"/>
    </source>
</evidence>
<sequence length="80" mass="8811">RTPKYVKCTNLDGSSAYAPPLSQIQNKKKGRSVCVYILKGASTSFNSRILGNSVAKMVGYLNFHLVHKCSFPPCNPLPHM</sequence>
<accession>A0A0V0GXJ4</accession>
<name>A0A0V0GXJ4_SOLCH</name>
<feature type="non-terminal residue" evidence="1">
    <location>
        <position position="1"/>
    </location>
</feature>
<dbReference type="AlphaFoldDB" id="A0A0V0GXJ4"/>
<proteinExistence type="predicted"/>
<reference evidence="1" key="1">
    <citation type="submission" date="2015-12" db="EMBL/GenBank/DDBJ databases">
        <title>Gene expression during late stages of embryo sac development: a critical building block for successful pollen-pistil interactions.</title>
        <authorList>
            <person name="Liu Y."/>
            <person name="Joly V."/>
            <person name="Sabar M."/>
            <person name="Matton D.P."/>
        </authorList>
    </citation>
    <scope>NUCLEOTIDE SEQUENCE</scope>
</reference>
<protein>
    <submittedName>
        <fullName evidence="1">Putative ovule protein</fullName>
    </submittedName>
</protein>
<organism evidence="1">
    <name type="scientific">Solanum chacoense</name>
    <name type="common">Chaco potato</name>
    <dbReference type="NCBI Taxonomy" id="4108"/>
    <lineage>
        <taxon>Eukaryota</taxon>
        <taxon>Viridiplantae</taxon>
        <taxon>Streptophyta</taxon>
        <taxon>Embryophyta</taxon>
        <taxon>Tracheophyta</taxon>
        <taxon>Spermatophyta</taxon>
        <taxon>Magnoliopsida</taxon>
        <taxon>eudicotyledons</taxon>
        <taxon>Gunneridae</taxon>
        <taxon>Pentapetalae</taxon>
        <taxon>asterids</taxon>
        <taxon>lamiids</taxon>
        <taxon>Solanales</taxon>
        <taxon>Solanaceae</taxon>
        <taxon>Solanoideae</taxon>
        <taxon>Solaneae</taxon>
        <taxon>Solanum</taxon>
    </lineage>
</organism>
<dbReference type="EMBL" id="GEDG01029245">
    <property type="protein sequence ID" value="JAP12669.1"/>
    <property type="molecule type" value="Transcribed_RNA"/>
</dbReference>